<proteinExistence type="predicted"/>
<protein>
    <recommendedName>
        <fullName evidence="4">Kinetochore protein SPC25</fullName>
    </recommendedName>
</protein>
<evidence type="ECO:0008006" key="4">
    <source>
        <dbReference type="Google" id="ProtNLM"/>
    </source>
</evidence>
<dbReference type="EMBL" id="BLLF01005794">
    <property type="protein sequence ID" value="GFH31645.1"/>
    <property type="molecule type" value="Genomic_DNA"/>
</dbReference>
<dbReference type="Proteomes" id="UP000485058">
    <property type="component" value="Unassembled WGS sequence"/>
</dbReference>
<evidence type="ECO:0000313" key="3">
    <source>
        <dbReference type="Proteomes" id="UP000485058"/>
    </source>
</evidence>
<keyword evidence="1" id="KW-0175">Coiled coil</keyword>
<evidence type="ECO:0000313" key="2">
    <source>
        <dbReference type="EMBL" id="GFH31645.1"/>
    </source>
</evidence>
<keyword evidence="3" id="KW-1185">Reference proteome</keyword>
<name>A0A6A0AG58_HAELA</name>
<feature type="coiled-coil region" evidence="1">
    <location>
        <begin position="180"/>
        <end position="210"/>
    </location>
</feature>
<dbReference type="AlphaFoldDB" id="A0A6A0AG58"/>
<reference evidence="2 3" key="1">
    <citation type="submission" date="2020-02" db="EMBL/GenBank/DDBJ databases">
        <title>Draft genome sequence of Haematococcus lacustris strain NIES-144.</title>
        <authorList>
            <person name="Morimoto D."/>
            <person name="Nakagawa S."/>
            <person name="Yoshida T."/>
            <person name="Sawayama S."/>
        </authorList>
    </citation>
    <scope>NUCLEOTIDE SEQUENCE [LARGE SCALE GENOMIC DNA]</scope>
    <source>
        <strain evidence="2 3">NIES-144</strain>
    </source>
</reference>
<organism evidence="2 3">
    <name type="scientific">Haematococcus lacustris</name>
    <name type="common">Green alga</name>
    <name type="synonym">Haematococcus pluvialis</name>
    <dbReference type="NCBI Taxonomy" id="44745"/>
    <lineage>
        <taxon>Eukaryota</taxon>
        <taxon>Viridiplantae</taxon>
        <taxon>Chlorophyta</taxon>
        <taxon>core chlorophytes</taxon>
        <taxon>Chlorophyceae</taxon>
        <taxon>CS clade</taxon>
        <taxon>Chlamydomonadales</taxon>
        <taxon>Haematococcaceae</taxon>
        <taxon>Haematococcus</taxon>
    </lineage>
</organism>
<gene>
    <name evidence="2" type="ORF">HaLaN_30726</name>
</gene>
<evidence type="ECO:0000256" key="1">
    <source>
        <dbReference type="SAM" id="Coils"/>
    </source>
</evidence>
<accession>A0A6A0AG58</accession>
<feature type="coiled-coil region" evidence="1">
    <location>
        <begin position="99"/>
        <end position="133"/>
    </location>
</feature>
<comment type="caution">
    <text evidence="2">The sequence shown here is derived from an EMBL/GenBank/DDBJ whole genome shotgun (WGS) entry which is preliminary data.</text>
</comment>
<sequence length="322" mass="34999">MDAVKKLSFTSDQAGGIEALSERSELYSRKLDALKSQLDERSALVIQQALKANVGLPSRQSLKRQLQSLKATFLSLGQKEAFTEAIKTYNARHNYKPEADRALEAIETAEEDLKDLKKVNQQDEEQLQHLVQTLAGYHDQCQAVVARAGSAAARVAEEDERAVAIETGIAAARQQHLDTSSALEAQVAEMERMQAELEQLEASQEQEGQREAHLTAWCQELEAVVSQATGIALLSTGSDWVTLRMVAGEATPAGDVESDYTLSVRLWPGTSCVRSAELDPPDLDLTPEVEAAVLHTSASLPVLVGLVRAQLRDLRIASQGSG</sequence>